<feature type="transmembrane region" description="Helical" evidence="6">
    <location>
        <begin position="53"/>
        <end position="72"/>
    </location>
</feature>
<accession>A0ABX5HSY6</accession>
<feature type="transmembrane region" description="Helical" evidence="6">
    <location>
        <begin position="6"/>
        <end position="32"/>
    </location>
</feature>
<name>A0ABX5HSY6_9GAMM</name>
<keyword evidence="5 6" id="KW-0472">Membrane</keyword>
<feature type="transmembrane region" description="Helical" evidence="6">
    <location>
        <begin position="123"/>
        <end position="141"/>
    </location>
</feature>
<dbReference type="Pfam" id="PF03626">
    <property type="entry name" value="COX4_pro"/>
    <property type="match status" value="1"/>
</dbReference>
<dbReference type="InterPro" id="IPR005171">
    <property type="entry name" value="Cyt_c_oxidase_su4_prok"/>
</dbReference>
<evidence type="ECO:0000256" key="5">
    <source>
        <dbReference type="ARBA" id="ARBA00023136"/>
    </source>
</evidence>
<keyword evidence="3 6" id="KW-0812">Transmembrane</keyword>
<gene>
    <name evidence="7" type="ORF">C9I43_05465</name>
</gene>
<organism evidence="7 8">
    <name type="scientific">Shewanella morhuae</name>
    <dbReference type="NCBI Taxonomy" id="365591"/>
    <lineage>
        <taxon>Bacteria</taxon>
        <taxon>Pseudomonadati</taxon>
        <taxon>Pseudomonadota</taxon>
        <taxon>Gammaproteobacteria</taxon>
        <taxon>Alteromonadales</taxon>
        <taxon>Shewanellaceae</taxon>
        <taxon>Shewanella</taxon>
    </lineage>
</organism>
<dbReference type="EMBL" id="PYSG01000002">
    <property type="protein sequence ID" value="PTA50002.1"/>
    <property type="molecule type" value="Genomic_DNA"/>
</dbReference>
<evidence type="ECO:0000256" key="1">
    <source>
        <dbReference type="ARBA" id="ARBA00004651"/>
    </source>
</evidence>
<keyword evidence="2" id="KW-1003">Cell membrane</keyword>
<proteinExistence type="predicted"/>
<evidence type="ECO:0000256" key="4">
    <source>
        <dbReference type="ARBA" id="ARBA00022989"/>
    </source>
</evidence>
<protein>
    <recommendedName>
        <fullName evidence="9">Invasion gene expression up-regulator, SirB</fullName>
    </recommendedName>
</protein>
<keyword evidence="4 6" id="KW-1133">Transmembrane helix</keyword>
<feature type="transmembrane region" description="Helical" evidence="6">
    <location>
        <begin position="92"/>
        <end position="111"/>
    </location>
</feature>
<evidence type="ECO:0000256" key="6">
    <source>
        <dbReference type="SAM" id="Phobius"/>
    </source>
</evidence>
<evidence type="ECO:0000313" key="7">
    <source>
        <dbReference type="EMBL" id="PTA50002.1"/>
    </source>
</evidence>
<comment type="caution">
    <text evidence="7">The sequence shown here is derived from an EMBL/GenBank/DDBJ whole genome shotgun (WGS) entry which is preliminary data.</text>
</comment>
<keyword evidence="8" id="KW-1185">Reference proteome</keyword>
<sequence>MPCNQPAFWISSVINSIHSTLIILSSFEANCMANRFIKRLNLRLASVFKGNHWPVMVWLTLVVLTLFSTLLAEGPQQKVEGEHLAHINQLSVLLVAGIVLSKGTLVIDYFMGLKHTQGWPVRIMKGFLVLMLGLITLSCFYY</sequence>
<evidence type="ECO:0000313" key="8">
    <source>
        <dbReference type="Proteomes" id="UP000240506"/>
    </source>
</evidence>
<comment type="subcellular location">
    <subcellularLocation>
        <location evidence="1">Cell membrane</location>
        <topology evidence="1">Multi-pass membrane protein</topology>
    </subcellularLocation>
</comment>
<evidence type="ECO:0000256" key="3">
    <source>
        <dbReference type="ARBA" id="ARBA00022692"/>
    </source>
</evidence>
<reference evidence="7 8" key="1">
    <citation type="submission" date="2018-04" db="EMBL/GenBank/DDBJ databases">
        <title>Genomic sequence of a freshwater isolate of Shewanella morhuae.</title>
        <authorList>
            <person name="Castillo D.E."/>
            <person name="Gram L."/>
        </authorList>
    </citation>
    <scope>NUCLEOTIDE SEQUENCE [LARGE SCALE GENOMIC DNA]</scope>
    <source>
        <strain evidence="7 8">CW7</strain>
    </source>
</reference>
<evidence type="ECO:0000256" key="2">
    <source>
        <dbReference type="ARBA" id="ARBA00022475"/>
    </source>
</evidence>
<dbReference type="Proteomes" id="UP000240506">
    <property type="component" value="Unassembled WGS sequence"/>
</dbReference>
<evidence type="ECO:0008006" key="9">
    <source>
        <dbReference type="Google" id="ProtNLM"/>
    </source>
</evidence>